<keyword evidence="3" id="KW-1003">Cell membrane</keyword>
<sequence>MRQSKEKPVLSATARRRMLKASIVNFFTNKHSNRSVAGSVLLLLFLVLFALLSLFPVLFMINNAFKPINELFIFPPKLFVMQPTLGNFADLFEIFANSLVPLLRYFFNTLFIVLVGSFGYIFLASMAAFPLAKFQFPGNALISKIIVMALMFSPSVTAVPSYVIMAKLGFIDTYWSIIFPAFALPLGLFLMSNFMSQVPNALIDAAKVDGAGYMKMLWTIVMPAVKPAWITLFIISFQGLWGTTGTNYIYKESIKPIAAMLSQIAASGSAIARAGALAAASLLMFIIPVTVFIISQSNVLQTMVTSGIKD</sequence>
<dbReference type="SUPFAM" id="SSF161098">
    <property type="entry name" value="MetI-like"/>
    <property type="match status" value="1"/>
</dbReference>
<dbReference type="RefSeq" id="WP_002701053.1">
    <property type="nucleotide sequence ID" value="NZ_CDNC01000049.1"/>
</dbReference>
<evidence type="ECO:0000256" key="2">
    <source>
        <dbReference type="ARBA" id="ARBA00022448"/>
    </source>
</evidence>
<dbReference type="EMBL" id="CDNC01000049">
    <property type="protein sequence ID" value="CEM63236.1"/>
    <property type="molecule type" value="Genomic_DNA"/>
</dbReference>
<name>A0A0B7H2N9_TREPH</name>
<feature type="transmembrane region" description="Helical" evidence="7">
    <location>
        <begin position="105"/>
        <end position="129"/>
    </location>
</feature>
<evidence type="ECO:0000256" key="3">
    <source>
        <dbReference type="ARBA" id="ARBA00022475"/>
    </source>
</evidence>
<evidence type="ECO:0000313" key="10">
    <source>
        <dbReference type="Proteomes" id="UP000042527"/>
    </source>
</evidence>
<dbReference type="Proteomes" id="UP000042527">
    <property type="component" value="Unassembled WGS sequence"/>
</dbReference>
<keyword evidence="6 7" id="KW-0472">Membrane</keyword>
<dbReference type="PANTHER" id="PTHR43744:SF1">
    <property type="entry name" value="BINDING-PROTEIN-DEPENDENT TRANSPORT SYSTEMS INNER MEMBRANE COMPONENT"/>
    <property type="match status" value="1"/>
</dbReference>
<feature type="transmembrane region" description="Helical" evidence="7">
    <location>
        <begin position="40"/>
        <end position="61"/>
    </location>
</feature>
<dbReference type="GeneID" id="57752544"/>
<evidence type="ECO:0000256" key="7">
    <source>
        <dbReference type="RuleBase" id="RU363032"/>
    </source>
</evidence>
<feature type="transmembrane region" description="Helical" evidence="7">
    <location>
        <begin position="216"/>
        <end position="241"/>
    </location>
</feature>
<keyword evidence="4 7" id="KW-0812">Transmembrane</keyword>
<proteinExistence type="inferred from homology"/>
<evidence type="ECO:0000256" key="6">
    <source>
        <dbReference type="ARBA" id="ARBA00023136"/>
    </source>
</evidence>
<keyword evidence="2 7" id="KW-0813">Transport</keyword>
<dbReference type="PROSITE" id="PS50928">
    <property type="entry name" value="ABC_TM1"/>
    <property type="match status" value="1"/>
</dbReference>
<evidence type="ECO:0000256" key="5">
    <source>
        <dbReference type="ARBA" id="ARBA00022989"/>
    </source>
</evidence>
<dbReference type="InterPro" id="IPR000515">
    <property type="entry name" value="MetI-like"/>
</dbReference>
<evidence type="ECO:0000313" key="9">
    <source>
        <dbReference type="EMBL" id="CEM63236.1"/>
    </source>
</evidence>
<feature type="transmembrane region" description="Helical" evidence="7">
    <location>
        <begin position="174"/>
        <end position="195"/>
    </location>
</feature>
<feature type="domain" description="ABC transmembrane type-1" evidence="8">
    <location>
        <begin position="106"/>
        <end position="295"/>
    </location>
</feature>
<dbReference type="Pfam" id="PF00528">
    <property type="entry name" value="BPD_transp_1"/>
    <property type="match status" value="1"/>
</dbReference>
<dbReference type="CDD" id="cd06261">
    <property type="entry name" value="TM_PBP2"/>
    <property type="match status" value="1"/>
</dbReference>
<feature type="transmembrane region" description="Helical" evidence="7">
    <location>
        <begin position="270"/>
        <end position="294"/>
    </location>
</feature>
<dbReference type="Gene3D" id="1.10.3720.10">
    <property type="entry name" value="MetI-like"/>
    <property type="match status" value="1"/>
</dbReference>
<organism evidence="9 10">
    <name type="scientific">Treponema phagedenis</name>
    <dbReference type="NCBI Taxonomy" id="162"/>
    <lineage>
        <taxon>Bacteria</taxon>
        <taxon>Pseudomonadati</taxon>
        <taxon>Spirochaetota</taxon>
        <taxon>Spirochaetia</taxon>
        <taxon>Spirochaetales</taxon>
        <taxon>Treponemataceae</taxon>
        <taxon>Treponema</taxon>
    </lineage>
</organism>
<dbReference type="PANTHER" id="PTHR43744">
    <property type="entry name" value="ABC TRANSPORTER PERMEASE PROTEIN MG189-RELATED-RELATED"/>
    <property type="match status" value="1"/>
</dbReference>
<dbReference type="AlphaFoldDB" id="A0A0B7H2N9"/>
<comment type="subcellular location">
    <subcellularLocation>
        <location evidence="1 7">Cell membrane</location>
        <topology evidence="1 7">Multi-pass membrane protein</topology>
    </subcellularLocation>
</comment>
<comment type="similarity">
    <text evidence="7">Belongs to the binding-protein-dependent transport system permease family.</text>
</comment>
<evidence type="ECO:0000256" key="4">
    <source>
        <dbReference type="ARBA" id="ARBA00022692"/>
    </source>
</evidence>
<reference evidence="10" key="1">
    <citation type="submission" date="2015-01" db="EMBL/GenBank/DDBJ databases">
        <authorList>
            <person name="Manzoor Shahid"/>
            <person name="Zubair Saima"/>
        </authorList>
    </citation>
    <scope>NUCLEOTIDE SEQUENCE [LARGE SCALE GENOMIC DNA]</scope>
    <source>
        <strain evidence="10">V1</strain>
    </source>
</reference>
<evidence type="ECO:0000259" key="8">
    <source>
        <dbReference type="PROSITE" id="PS50928"/>
    </source>
</evidence>
<keyword evidence="10" id="KW-1185">Reference proteome</keyword>
<gene>
    <name evidence="9" type="ORF">TPHV1_70099</name>
</gene>
<protein>
    <submittedName>
        <fullName evidence="9">ABC transporter, permease protein</fullName>
    </submittedName>
</protein>
<dbReference type="InterPro" id="IPR035906">
    <property type="entry name" value="MetI-like_sf"/>
</dbReference>
<feature type="transmembrane region" description="Helical" evidence="7">
    <location>
        <begin position="141"/>
        <end position="162"/>
    </location>
</feature>
<dbReference type="GO" id="GO:0005886">
    <property type="term" value="C:plasma membrane"/>
    <property type="evidence" value="ECO:0007669"/>
    <property type="project" value="UniProtKB-SubCell"/>
</dbReference>
<keyword evidence="5 7" id="KW-1133">Transmembrane helix</keyword>
<evidence type="ECO:0000256" key="1">
    <source>
        <dbReference type="ARBA" id="ARBA00004651"/>
    </source>
</evidence>
<accession>A0A0B7H2N9</accession>
<dbReference type="GO" id="GO:0055085">
    <property type="term" value="P:transmembrane transport"/>
    <property type="evidence" value="ECO:0007669"/>
    <property type="project" value="InterPro"/>
</dbReference>